<name>A0A183KVS6_9TREM</name>
<feature type="region of interest" description="Disordered" evidence="1">
    <location>
        <begin position="107"/>
        <end position="136"/>
    </location>
</feature>
<evidence type="ECO:0000313" key="2">
    <source>
        <dbReference type="EMBL" id="VDP68236.1"/>
    </source>
</evidence>
<accession>A0A183KVS6</accession>
<protein>
    <submittedName>
        <fullName evidence="4">Myotubularin phosphatase domain-containing protein</fullName>
    </submittedName>
</protein>
<dbReference type="EMBL" id="UZAK01042060">
    <property type="protein sequence ID" value="VDP68236.1"/>
    <property type="molecule type" value="Genomic_DNA"/>
</dbReference>
<keyword evidence="3" id="KW-1185">Reference proteome</keyword>
<dbReference type="Proteomes" id="UP000279833">
    <property type="component" value="Unassembled WGS sequence"/>
</dbReference>
<feature type="compositionally biased region" description="Basic and acidic residues" evidence="1">
    <location>
        <begin position="107"/>
        <end position="125"/>
    </location>
</feature>
<sequence>IFYFFDWFIRSCLLEFECHDDLQVVLDACQNKVIGGRRVSALPGLHFEIKSENTKANTKEATTFGIKICKMSTSIEDDRLRQQFPLGSIIEYCSVPTNKKDFKSQKIELKPPTDGNKNKIDEPKLKASGSAEDGEMTFSESGKEELFFSLECFVVRHWITFHRMCICVERISNLK</sequence>
<gene>
    <name evidence="2" type="ORF">SCUD_LOCUS19169</name>
</gene>
<evidence type="ECO:0000313" key="4">
    <source>
        <dbReference type="WBParaSite" id="SCUD_0001917201-mRNA-1"/>
    </source>
</evidence>
<organism evidence="4">
    <name type="scientific">Schistosoma curassoni</name>
    <dbReference type="NCBI Taxonomy" id="6186"/>
    <lineage>
        <taxon>Eukaryota</taxon>
        <taxon>Metazoa</taxon>
        <taxon>Spiralia</taxon>
        <taxon>Lophotrochozoa</taxon>
        <taxon>Platyhelminthes</taxon>
        <taxon>Trematoda</taxon>
        <taxon>Digenea</taxon>
        <taxon>Strigeidida</taxon>
        <taxon>Schistosomatoidea</taxon>
        <taxon>Schistosomatidae</taxon>
        <taxon>Schistosoma</taxon>
    </lineage>
</organism>
<reference evidence="4" key="1">
    <citation type="submission" date="2016-06" db="UniProtKB">
        <authorList>
            <consortium name="WormBaseParasite"/>
        </authorList>
    </citation>
    <scope>IDENTIFICATION</scope>
</reference>
<evidence type="ECO:0000313" key="3">
    <source>
        <dbReference type="Proteomes" id="UP000279833"/>
    </source>
</evidence>
<proteinExistence type="predicted"/>
<dbReference type="WBParaSite" id="SCUD_0001917201-mRNA-1">
    <property type="protein sequence ID" value="SCUD_0001917201-mRNA-1"/>
    <property type="gene ID" value="SCUD_0001917201"/>
</dbReference>
<dbReference type="AlphaFoldDB" id="A0A183KVS6"/>
<dbReference type="STRING" id="6186.A0A183KVS6"/>
<reference evidence="2 3" key="2">
    <citation type="submission" date="2018-11" db="EMBL/GenBank/DDBJ databases">
        <authorList>
            <consortium name="Pathogen Informatics"/>
        </authorList>
    </citation>
    <scope>NUCLEOTIDE SEQUENCE [LARGE SCALE GENOMIC DNA]</scope>
    <source>
        <strain evidence="2">Dakar</strain>
        <strain evidence="3">Dakar, Senegal</strain>
    </source>
</reference>
<evidence type="ECO:0000256" key="1">
    <source>
        <dbReference type="SAM" id="MobiDB-lite"/>
    </source>
</evidence>